<dbReference type="EMBL" id="PDDX01000001">
    <property type="protein sequence ID" value="PHI31689.1"/>
    <property type="molecule type" value="Genomic_DNA"/>
</dbReference>
<reference evidence="4" key="2">
    <citation type="submission" date="2017-09" db="EMBL/GenBank/DDBJ databases">
        <title>FDA dAtabase for Regulatory Grade micrObial Sequences (FDA-ARGOS): Supporting development and validation of Infectious Disease Dx tests.</title>
        <authorList>
            <person name="Minogue T."/>
            <person name="Wolcott M."/>
            <person name="Wasieloski L."/>
            <person name="Aguilar W."/>
            <person name="Moore D."/>
            <person name="Tallon L."/>
            <person name="Sadzewicz L."/>
            <person name="Ott S."/>
            <person name="Zhao X."/>
            <person name="Nagaraj S."/>
            <person name="Vavikolanu K."/>
            <person name="Aluvathingal J."/>
            <person name="Nadendla S."/>
            <person name="Sichtig H."/>
        </authorList>
    </citation>
    <scope>NUCLEOTIDE SEQUENCE [LARGE SCALE GENOMIC DNA]</scope>
    <source>
        <strain evidence="4">FDAARGOS_387</strain>
    </source>
</reference>
<dbReference type="InterPro" id="IPR017739">
    <property type="entry name" value="T6SS-assoc_VCA0119"/>
</dbReference>
<name>A0A2C6CYD0_9GAMM</name>
<dbReference type="Pfam" id="PF16989">
    <property type="entry name" value="T6SS_VasJ"/>
    <property type="match status" value="1"/>
</dbReference>
<dbReference type="PANTHER" id="PTHR37024">
    <property type="entry name" value="TYPE VI SECRETION SYSTEM DUF2094 AND IMPA-RELATED DOMAIN PROTEIN"/>
    <property type="match status" value="1"/>
</dbReference>
<dbReference type="OrthoDB" id="1522895at2"/>
<dbReference type="PANTHER" id="PTHR37024:SF3">
    <property type="entry name" value="TYPE VI SECRETION SYSTEM PROTEIN TSSA"/>
    <property type="match status" value="1"/>
</dbReference>
<evidence type="ECO:0000313" key="4">
    <source>
        <dbReference type="Proteomes" id="UP000224974"/>
    </source>
</evidence>
<accession>A0A2C6CYD0</accession>
<dbReference type="STRING" id="1111728.GCA_000427805_01469"/>
<dbReference type="Proteomes" id="UP000224974">
    <property type="component" value="Unassembled WGS sequence"/>
</dbReference>
<dbReference type="InterPro" id="IPR010657">
    <property type="entry name" value="ImpA_N"/>
</dbReference>
<organism evidence="2 4">
    <name type="scientific">Budvicia aquatica</name>
    <dbReference type="NCBI Taxonomy" id="82979"/>
    <lineage>
        <taxon>Bacteria</taxon>
        <taxon>Pseudomonadati</taxon>
        <taxon>Pseudomonadota</taxon>
        <taxon>Gammaproteobacteria</taxon>
        <taxon>Enterobacterales</taxon>
        <taxon>Budviciaceae</taxon>
        <taxon>Budvicia</taxon>
    </lineage>
</organism>
<reference evidence="2" key="1">
    <citation type="submission" date="2017-09" db="EMBL/GenBank/DDBJ databases">
        <title>FDA dAtabase for Regulatory Grade micrObial Sequences (FDA-ARGOS): Supporting development and validation of Infectious Disease Dx tests.</title>
        <authorList>
            <person name="Minogue T."/>
            <person name="Wolcott M."/>
            <person name="Wasieloski L."/>
            <person name="Aguilar W."/>
            <person name="Moore D."/>
            <person name="Tallon L.J."/>
            <person name="Sadzewicz L."/>
            <person name="Ott S."/>
            <person name="Zhao X."/>
            <person name="Nagaraj S."/>
            <person name="Vavikolanu K."/>
            <person name="Aluvathingal J."/>
            <person name="Nadendla S."/>
            <person name="Sichtig H."/>
        </authorList>
    </citation>
    <scope>NUCLEOTIDE SEQUENCE</scope>
    <source>
        <strain evidence="2">FDAARGOS_387</strain>
    </source>
</reference>
<evidence type="ECO:0000259" key="1">
    <source>
        <dbReference type="Pfam" id="PF06812"/>
    </source>
</evidence>
<feature type="domain" description="ImpA N-terminal" evidence="1">
    <location>
        <begin position="27"/>
        <end position="107"/>
    </location>
</feature>
<proteinExistence type="predicted"/>
<evidence type="ECO:0000313" key="3">
    <source>
        <dbReference type="EMBL" id="VFS52434.1"/>
    </source>
</evidence>
<dbReference type="AlphaFoldDB" id="A0A2C6CYD0"/>
<reference evidence="3 5" key="3">
    <citation type="submission" date="2019-03" db="EMBL/GenBank/DDBJ databases">
        <authorList>
            <consortium name="Pathogen Informatics"/>
        </authorList>
    </citation>
    <scope>NUCLEOTIDE SEQUENCE [LARGE SCALE GENOMIC DNA]</scope>
    <source>
        <strain evidence="3 5">NCTC12282</strain>
    </source>
</reference>
<dbReference type="EMBL" id="CAADJA010000002">
    <property type="protein sequence ID" value="VFS52434.1"/>
    <property type="molecule type" value="Genomic_DNA"/>
</dbReference>
<evidence type="ECO:0000313" key="2">
    <source>
        <dbReference type="EMBL" id="PHI31689.1"/>
    </source>
</evidence>
<dbReference type="NCBIfam" id="TIGR03362">
    <property type="entry name" value="VI_chp_7"/>
    <property type="match status" value="1"/>
</dbReference>
<evidence type="ECO:0000313" key="5">
    <source>
        <dbReference type="Proteomes" id="UP000373449"/>
    </source>
</evidence>
<dbReference type="Proteomes" id="UP000373449">
    <property type="component" value="Unassembled WGS sequence"/>
</dbReference>
<dbReference type="RefSeq" id="WP_029094489.1">
    <property type="nucleotide sequence ID" value="NZ_CAADJA010000002.1"/>
</dbReference>
<gene>
    <name evidence="2" type="ORF">CRN84_21320</name>
    <name evidence="3" type="ORF">NCTC12282_05831</name>
</gene>
<protein>
    <submittedName>
        <fullName evidence="2">Type VI secretion system protein TssA</fullName>
    </submittedName>
</protein>
<sequence>MEFKNHHLRKAILSDVDDVTCAAKDGDSDWEYIDARIAELGTIGHGNVDIGKIQEHAILLLEKTKDMRVVTHLLRTLQHGKKPHDIALAFSLLADYIEKYWVSSAPPQKLKLRLFKQIIQRFLQAKPLFISESTVIEREIASLQLQRIYNYFTVNHLPIDDDFNQTIQGYALIATENITADTLPAIDQSIPDSNSILTEAQLSNVTSPVMPQVNINQHTDQDWKRTLIKVSEILFERSPGEPIAFQLRRHAIFSTLSEPINRNGITELPPQNADRVAEYKSLAKPTHEQWLKLENSLTVMPWWLEGHYISAQFATRLGFSATADAIKLSLQQFIVQLPAISALCFNDKSRLVTTEMEMWLRQNESEALNQTSDTDAELFECLKTQGYEEALRKLNTQPPGQEMRQQYHQQKLSAQLLSKAGFGVLAAQQAQSLLNGSKHLSIEQWEPSFFAALSALTASSR</sequence>
<keyword evidence="4" id="KW-1185">Reference proteome</keyword>
<dbReference type="Pfam" id="PF06812">
    <property type="entry name" value="ImpA_N"/>
    <property type="match status" value="1"/>
</dbReference>